<reference evidence="1 2" key="1">
    <citation type="submission" date="2013-12" db="EMBL/GenBank/DDBJ databases">
        <title>Ecological redundancy of diverse viral populations within a natural community.</title>
        <authorList>
            <person name="Gregory A.C."/>
            <person name="LaButti K."/>
            <person name="Copeland A."/>
            <person name="Woyke T."/>
            <person name="Sullivan M.B."/>
        </authorList>
    </citation>
    <scope>NUCLEOTIDE SEQUENCE [LARGE SCALE GENOMIC DNA]</scope>
    <source>
        <strain evidence="1">Syn7803US120</strain>
    </source>
</reference>
<protein>
    <submittedName>
        <fullName evidence="1">Carboxylesterase</fullName>
    </submittedName>
</protein>
<dbReference type="Proteomes" id="UP000033009">
    <property type="component" value="Segment"/>
</dbReference>
<organism evidence="1 2">
    <name type="scientific">Synechococcus phage ACG-2014i</name>
    <dbReference type="NCBI Taxonomy" id="1493513"/>
    <lineage>
        <taxon>Viruses</taxon>
        <taxon>Duplodnaviria</taxon>
        <taxon>Heunggongvirae</taxon>
        <taxon>Uroviricota</taxon>
        <taxon>Caudoviricetes</taxon>
        <taxon>Pantevenvirales</taxon>
        <taxon>Kyanoviridae</taxon>
        <taxon>Chalconvirus</taxon>
        <taxon>Chalconvirus acg2014i</taxon>
    </lineage>
</organism>
<evidence type="ECO:0000313" key="1">
    <source>
        <dbReference type="EMBL" id="AIX26907.1"/>
    </source>
</evidence>
<proteinExistence type="predicted"/>
<gene>
    <name evidence="1" type="ORF">Syn7803US120_186</name>
</gene>
<dbReference type="GeneID" id="24405033"/>
<keyword evidence="2" id="KW-1185">Reference proteome</keyword>
<accession>A0A0E3HJD2</accession>
<dbReference type="RefSeq" id="YP_009140975.1">
    <property type="nucleotide sequence ID" value="NC_027132.1"/>
</dbReference>
<evidence type="ECO:0000313" key="2">
    <source>
        <dbReference type="Proteomes" id="UP000033009"/>
    </source>
</evidence>
<sequence>MLIFASGLVLLFIINAVLSDIDIDDDDDMGPGMMVPVTNPA</sequence>
<dbReference type="KEGG" id="vg:24405033"/>
<name>A0A0E3HJD2_9CAUD</name>
<dbReference type="EMBL" id="KJ019082">
    <property type="protein sequence ID" value="AIX26907.1"/>
    <property type="molecule type" value="Genomic_DNA"/>
</dbReference>